<reference evidence="1" key="1">
    <citation type="submission" date="2018-05" db="EMBL/GenBank/DDBJ databases">
        <authorList>
            <person name="Lanie J.A."/>
            <person name="Ng W.-L."/>
            <person name="Kazmierczak K.M."/>
            <person name="Andrzejewski T.M."/>
            <person name="Davidsen T.M."/>
            <person name="Wayne K.J."/>
            <person name="Tettelin H."/>
            <person name="Glass J.I."/>
            <person name="Rusch D."/>
            <person name="Podicherti R."/>
            <person name="Tsui H.-C.T."/>
            <person name="Winkler M.E."/>
        </authorList>
    </citation>
    <scope>NUCLEOTIDE SEQUENCE</scope>
</reference>
<accession>A0A382EWH1</accession>
<name>A0A382EWH1_9ZZZZ</name>
<protein>
    <submittedName>
        <fullName evidence="1">Uncharacterized protein</fullName>
    </submittedName>
</protein>
<evidence type="ECO:0000313" key="1">
    <source>
        <dbReference type="EMBL" id="SVB54464.1"/>
    </source>
</evidence>
<dbReference type="EMBL" id="UINC01046438">
    <property type="protein sequence ID" value="SVB54464.1"/>
    <property type="molecule type" value="Genomic_DNA"/>
</dbReference>
<dbReference type="AlphaFoldDB" id="A0A382EWH1"/>
<gene>
    <name evidence="1" type="ORF">METZ01_LOCUS207318</name>
</gene>
<feature type="non-terminal residue" evidence="1">
    <location>
        <position position="34"/>
    </location>
</feature>
<feature type="non-terminal residue" evidence="1">
    <location>
        <position position="1"/>
    </location>
</feature>
<sequence>LNEFSKLDTPLGTLGVRTNSKGVHHIHLPNDVIF</sequence>
<organism evidence="1">
    <name type="scientific">marine metagenome</name>
    <dbReference type="NCBI Taxonomy" id="408172"/>
    <lineage>
        <taxon>unclassified sequences</taxon>
        <taxon>metagenomes</taxon>
        <taxon>ecological metagenomes</taxon>
    </lineage>
</organism>
<proteinExistence type="predicted"/>